<sequence>MIIACPACNTRYAVPDSAIGVDGRTVRCAKCKHSWFQDGPPVERLTDAPAPPPPPPPAPQTRSQRAPEGASETAPARRTPMAGPAAEGVERPVAPDQVPPPAPTSAPVPPSEPAPEEGNEPVPPPPVADPVPERFDEDDHGEPPVGHDIPAHDHGSYDEEDVETGSSFAHEPPFRPRRNWTRIWTIGAVAFALAALGVFGALQYFGMPDWLPGNRPTFVQAPPDLVLEFPPDRQDRRTLPNGIEYFETSGTVTNVGTETRRLPPIKIVLRDSRERIVYETQIVPPVGELAPGESVTVNEAIVDVPTSAKFTEFGWAAF</sequence>
<proteinExistence type="predicted"/>
<feature type="compositionally biased region" description="Pro residues" evidence="1">
    <location>
        <begin position="97"/>
        <end position="113"/>
    </location>
</feature>
<keyword evidence="5" id="KW-1185">Reference proteome</keyword>
<evidence type="ECO:0000313" key="4">
    <source>
        <dbReference type="EMBL" id="GGA09265.1"/>
    </source>
</evidence>
<dbReference type="NCBIfam" id="TIGR02098">
    <property type="entry name" value="MJ0042_CXXC"/>
    <property type="match status" value="1"/>
</dbReference>
<keyword evidence="2" id="KW-1133">Transmembrane helix</keyword>
<protein>
    <recommendedName>
        <fullName evidence="3">Zinc finger/thioredoxin putative domain-containing protein</fullName>
    </recommendedName>
</protein>
<organism evidence="4 5">
    <name type="scientific">Blastomonas marina</name>
    <dbReference type="NCBI Taxonomy" id="1867408"/>
    <lineage>
        <taxon>Bacteria</taxon>
        <taxon>Pseudomonadati</taxon>
        <taxon>Pseudomonadota</taxon>
        <taxon>Alphaproteobacteria</taxon>
        <taxon>Sphingomonadales</taxon>
        <taxon>Sphingomonadaceae</taxon>
        <taxon>Blastomonas</taxon>
    </lineage>
</organism>
<dbReference type="Proteomes" id="UP000603317">
    <property type="component" value="Unassembled WGS sequence"/>
</dbReference>
<accession>A0ABQ1FGE9</accession>
<evidence type="ECO:0000313" key="5">
    <source>
        <dbReference type="Proteomes" id="UP000603317"/>
    </source>
</evidence>
<feature type="compositionally biased region" description="Pro residues" evidence="1">
    <location>
        <begin position="49"/>
        <end position="59"/>
    </location>
</feature>
<gene>
    <name evidence="4" type="ORF">GCM10010923_19520</name>
</gene>
<evidence type="ECO:0000259" key="3">
    <source>
        <dbReference type="Pfam" id="PF13717"/>
    </source>
</evidence>
<keyword evidence="2" id="KW-0472">Membrane</keyword>
<evidence type="ECO:0000256" key="1">
    <source>
        <dbReference type="SAM" id="MobiDB-lite"/>
    </source>
</evidence>
<feature type="transmembrane region" description="Helical" evidence="2">
    <location>
        <begin position="183"/>
        <end position="205"/>
    </location>
</feature>
<dbReference type="InterPro" id="IPR011723">
    <property type="entry name" value="Znf/thioredoxin_put"/>
</dbReference>
<dbReference type="EMBL" id="BMID01000001">
    <property type="protein sequence ID" value="GGA09265.1"/>
    <property type="molecule type" value="Genomic_DNA"/>
</dbReference>
<feature type="region of interest" description="Disordered" evidence="1">
    <location>
        <begin position="35"/>
        <end position="173"/>
    </location>
</feature>
<dbReference type="RefSeq" id="WP_188642518.1">
    <property type="nucleotide sequence ID" value="NZ_BMID01000001.1"/>
</dbReference>
<reference evidence="5" key="1">
    <citation type="journal article" date="2019" name="Int. J. Syst. Evol. Microbiol.">
        <title>The Global Catalogue of Microorganisms (GCM) 10K type strain sequencing project: providing services to taxonomists for standard genome sequencing and annotation.</title>
        <authorList>
            <consortium name="The Broad Institute Genomics Platform"/>
            <consortium name="The Broad Institute Genome Sequencing Center for Infectious Disease"/>
            <person name="Wu L."/>
            <person name="Ma J."/>
        </authorList>
    </citation>
    <scope>NUCLEOTIDE SEQUENCE [LARGE SCALE GENOMIC DNA]</scope>
    <source>
        <strain evidence="5">CGMCC 1.15297</strain>
    </source>
</reference>
<dbReference type="Pfam" id="PF13717">
    <property type="entry name" value="Zn_ribbon_4"/>
    <property type="match status" value="1"/>
</dbReference>
<evidence type="ECO:0000256" key="2">
    <source>
        <dbReference type="SAM" id="Phobius"/>
    </source>
</evidence>
<name>A0ABQ1FGE9_9SPHN</name>
<feature type="domain" description="Zinc finger/thioredoxin putative" evidence="3">
    <location>
        <begin position="1"/>
        <end position="36"/>
    </location>
</feature>
<comment type="caution">
    <text evidence="4">The sequence shown here is derived from an EMBL/GenBank/DDBJ whole genome shotgun (WGS) entry which is preliminary data.</text>
</comment>
<keyword evidence="2" id="KW-0812">Transmembrane</keyword>